<dbReference type="GO" id="GO:0006310">
    <property type="term" value="P:DNA recombination"/>
    <property type="evidence" value="ECO:0007669"/>
    <property type="project" value="UniProtKB-KW"/>
</dbReference>
<dbReference type="Gene3D" id="1.10.443.10">
    <property type="entry name" value="Intergrase catalytic core"/>
    <property type="match status" value="1"/>
</dbReference>
<evidence type="ECO:0000256" key="2">
    <source>
        <dbReference type="ARBA" id="ARBA00022908"/>
    </source>
</evidence>
<evidence type="ECO:0000313" key="6">
    <source>
        <dbReference type="EMBL" id="MBA8792499.1"/>
    </source>
</evidence>
<dbReference type="PROSITE" id="PS51898">
    <property type="entry name" value="TYR_RECOMBINASE"/>
    <property type="match status" value="1"/>
</dbReference>
<dbReference type="AlphaFoldDB" id="A0A7W3INT8"/>
<dbReference type="Gene3D" id="1.10.150.130">
    <property type="match status" value="1"/>
</dbReference>
<dbReference type="Pfam" id="PF14659">
    <property type="entry name" value="Phage_int_SAM_3"/>
    <property type="match status" value="1"/>
</dbReference>
<comment type="caution">
    <text evidence="6">The sequence shown here is derived from an EMBL/GenBank/DDBJ whole genome shotgun (WGS) entry which is preliminary data.</text>
</comment>
<feature type="domain" description="Tyr recombinase" evidence="5">
    <location>
        <begin position="172"/>
        <end position="361"/>
    </location>
</feature>
<evidence type="ECO:0000256" key="4">
    <source>
        <dbReference type="ARBA" id="ARBA00023172"/>
    </source>
</evidence>
<evidence type="ECO:0000259" key="5">
    <source>
        <dbReference type="PROSITE" id="PS51898"/>
    </source>
</evidence>
<dbReference type="CDD" id="cd01189">
    <property type="entry name" value="INT_ICEBs1_C_like"/>
    <property type="match status" value="1"/>
</dbReference>
<reference evidence="6 7" key="1">
    <citation type="submission" date="2020-07" db="EMBL/GenBank/DDBJ databases">
        <title>Sequencing the genomes of 1000 actinobacteria strains.</title>
        <authorList>
            <person name="Klenk H.-P."/>
        </authorList>
    </citation>
    <scope>NUCLEOTIDE SEQUENCE [LARGE SCALE GENOMIC DNA]</scope>
    <source>
        <strain evidence="6 7">DSM 100723</strain>
    </source>
</reference>
<sequence>MAHIERRMVDQRESSGRVRKVARYKIRYRDHAGREHSETKRRLVDAERRKAEIETELAGGTWRDPRRGQVRLSDWAETWVVTRHDLRATTRQRLEVTLRCQVIPKFGQVQLDRITNAAVRVWVAEMLDGGLSAASTRKAVFALRQCLDAAVADNRLAVNPALRVPLPSERAKVPRFLSQDEVERLVEAMPAEYRALVLVGAYAGLRWGEAAGLTRANVDVMRSRIFVRTTAVEVAGTVTLGNEPKTTRSKRTVPVARSVMRRIDEHLATYVGAEADALLFVAPRGGPLFRSFGRQVWHPAVERAGLGDVTFHGLRHSFVAILVAAGCNVREVSEWAGHNRVAFTLTRYGGLFEDGSDAAVDRLDELLSPSTEAHGQVSRLTGRDG</sequence>
<dbReference type="Proteomes" id="UP000523079">
    <property type="component" value="Unassembled WGS sequence"/>
</dbReference>
<keyword evidence="4" id="KW-0233">DNA recombination</keyword>
<evidence type="ECO:0000313" key="7">
    <source>
        <dbReference type="Proteomes" id="UP000523079"/>
    </source>
</evidence>
<dbReference type="EMBL" id="JACGWT010000001">
    <property type="protein sequence ID" value="MBA8792499.1"/>
    <property type="molecule type" value="Genomic_DNA"/>
</dbReference>
<dbReference type="GO" id="GO:0003677">
    <property type="term" value="F:DNA binding"/>
    <property type="evidence" value="ECO:0007669"/>
    <property type="project" value="UniProtKB-KW"/>
</dbReference>
<dbReference type="RefSeq" id="WP_182558145.1">
    <property type="nucleotide sequence ID" value="NZ_JACGWT010000001.1"/>
</dbReference>
<dbReference type="PANTHER" id="PTHR30349:SF64">
    <property type="entry name" value="PROPHAGE INTEGRASE INTD-RELATED"/>
    <property type="match status" value="1"/>
</dbReference>
<dbReference type="GO" id="GO:0015074">
    <property type="term" value="P:DNA integration"/>
    <property type="evidence" value="ECO:0007669"/>
    <property type="project" value="UniProtKB-KW"/>
</dbReference>
<dbReference type="PANTHER" id="PTHR30349">
    <property type="entry name" value="PHAGE INTEGRASE-RELATED"/>
    <property type="match status" value="1"/>
</dbReference>
<keyword evidence="7" id="KW-1185">Reference proteome</keyword>
<dbReference type="InterPro" id="IPR004107">
    <property type="entry name" value="Integrase_SAM-like_N"/>
</dbReference>
<keyword evidence="3" id="KW-0238">DNA-binding</keyword>
<dbReference type="InterPro" id="IPR050090">
    <property type="entry name" value="Tyrosine_recombinase_XerCD"/>
</dbReference>
<accession>A0A7W3INT8</accession>
<dbReference type="InterPro" id="IPR002104">
    <property type="entry name" value="Integrase_catalytic"/>
</dbReference>
<proteinExistence type="inferred from homology"/>
<organism evidence="6 7">
    <name type="scientific">Microlunatus kandeliicorticis</name>
    <dbReference type="NCBI Taxonomy" id="1759536"/>
    <lineage>
        <taxon>Bacteria</taxon>
        <taxon>Bacillati</taxon>
        <taxon>Actinomycetota</taxon>
        <taxon>Actinomycetes</taxon>
        <taxon>Propionibacteriales</taxon>
        <taxon>Propionibacteriaceae</taxon>
        <taxon>Microlunatus</taxon>
    </lineage>
</organism>
<dbReference type="InterPro" id="IPR011010">
    <property type="entry name" value="DNA_brk_join_enz"/>
</dbReference>
<evidence type="ECO:0000256" key="3">
    <source>
        <dbReference type="ARBA" id="ARBA00023125"/>
    </source>
</evidence>
<dbReference type="SUPFAM" id="SSF56349">
    <property type="entry name" value="DNA breaking-rejoining enzymes"/>
    <property type="match status" value="1"/>
</dbReference>
<protein>
    <submittedName>
        <fullName evidence="6">Integrase</fullName>
    </submittedName>
</protein>
<comment type="similarity">
    <text evidence="1">Belongs to the 'phage' integrase family.</text>
</comment>
<dbReference type="Pfam" id="PF00589">
    <property type="entry name" value="Phage_integrase"/>
    <property type="match status" value="1"/>
</dbReference>
<dbReference type="InterPro" id="IPR013762">
    <property type="entry name" value="Integrase-like_cat_sf"/>
</dbReference>
<name>A0A7W3INT8_9ACTN</name>
<dbReference type="InterPro" id="IPR010998">
    <property type="entry name" value="Integrase_recombinase_N"/>
</dbReference>
<evidence type="ECO:0000256" key="1">
    <source>
        <dbReference type="ARBA" id="ARBA00008857"/>
    </source>
</evidence>
<keyword evidence="2" id="KW-0229">DNA integration</keyword>
<gene>
    <name evidence="6" type="ORF">FHX74_000093</name>
</gene>